<dbReference type="EMBL" id="CM004477">
    <property type="protein sequence ID" value="OCT75047.1"/>
    <property type="molecule type" value="Genomic_DNA"/>
</dbReference>
<dbReference type="PANTHER" id="PTHR21301:SF12">
    <property type="match status" value="1"/>
</dbReference>
<dbReference type="Proteomes" id="UP000694892">
    <property type="component" value="Chromosome 6S"/>
</dbReference>
<gene>
    <name evidence="1" type="ORF">XELAEV_18034035mg</name>
</gene>
<reference evidence="2" key="1">
    <citation type="journal article" date="2016" name="Nature">
        <title>Genome evolution in the allotetraploid frog Xenopus laevis.</title>
        <authorList>
            <person name="Session A.M."/>
            <person name="Uno Y."/>
            <person name="Kwon T."/>
            <person name="Chapman J.A."/>
            <person name="Toyoda A."/>
            <person name="Takahashi S."/>
            <person name="Fukui A."/>
            <person name="Hikosaka A."/>
            <person name="Suzuki A."/>
            <person name="Kondo M."/>
            <person name="van Heeringen S.J."/>
            <person name="Quigley I."/>
            <person name="Heinz S."/>
            <person name="Ogino H."/>
            <person name="Ochi H."/>
            <person name="Hellsten U."/>
            <person name="Lyons J.B."/>
            <person name="Simakov O."/>
            <person name="Putnam N."/>
            <person name="Stites J."/>
            <person name="Kuroki Y."/>
            <person name="Tanaka T."/>
            <person name="Michiue T."/>
            <person name="Watanabe M."/>
            <person name="Bogdanovic O."/>
            <person name="Lister R."/>
            <person name="Georgiou G."/>
            <person name="Paranjpe S.S."/>
            <person name="van Kruijsbergen I."/>
            <person name="Shu S."/>
            <person name="Carlson J."/>
            <person name="Kinoshita T."/>
            <person name="Ohta Y."/>
            <person name="Mawaribuchi S."/>
            <person name="Jenkins J."/>
            <person name="Grimwood J."/>
            <person name="Schmutz J."/>
            <person name="Mitros T."/>
            <person name="Mozaffari S.V."/>
            <person name="Suzuki Y."/>
            <person name="Haramoto Y."/>
            <person name="Yamamoto T.S."/>
            <person name="Takagi C."/>
            <person name="Heald R."/>
            <person name="Miller K."/>
            <person name="Haudenschild C."/>
            <person name="Kitzman J."/>
            <person name="Nakayama T."/>
            <person name="Izutsu Y."/>
            <person name="Robert J."/>
            <person name="Fortriede J."/>
            <person name="Burns K."/>
            <person name="Lotay V."/>
            <person name="Karimi K."/>
            <person name="Yasuoka Y."/>
            <person name="Dichmann D.S."/>
            <person name="Flajnik M.F."/>
            <person name="Houston D.W."/>
            <person name="Shendure J."/>
            <person name="DuPasquier L."/>
            <person name="Vize P.D."/>
            <person name="Zorn A.M."/>
            <person name="Ito M."/>
            <person name="Marcotte E.M."/>
            <person name="Wallingford J.B."/>
            <person name="Ito Y."/>
            <person name="Asashima M."/>
            <person name="Ueno N."/>
            <person name="Matsuda Y."/>
            <person name="Veenstra G.J."/>
            <person name="Fujiyama A."/>
            <person name="Harland R.M."/>
            <person name="Taira M."/>
            <person name="Rokhsar D.S."/>
        </authorList>
    </citation>
    <scope>NUCLEOTIDE SEQUENCE [LARGE SCALE GENOMIC DNA]</scope>
    <source>
        <strain evidence="2">J</strain>
    </source>
</reference>
<dbReference type="PANTHER" id="PTHR21301">
    <property type="entry name" value="REVERSE TRANSCRIPTASE"/>
    <property type="match status" value="1"/>
</dbReference>
<accession>A0A974HEI4</accession>
<evidence type="ECO:0000313" key="2">
    <source>
        <dbReference type="Proteomes" id="UP000694892"/>
    </source>
</evidence>
<sequence>MTGGSWLAYMGETTQKVKEGIKQHKSNIRCKLLHLPIVTNFHEMKHTVSQLRYQVIDNVEPLRRGGDRQQILKKLEMLWINILGTLTPGGLNKEYTPMLFI</sequence>
<organism evidence="1 2">
    <name type="scientific">Xenopus laevis</name>
    <name type="common">African clawed frog</name>
    <dbReference type="NCBI Taxonomy" id="8355"/>
    <lineage>
        <taxon>Eukaryota</taxon>
        <taxon>Metazoa</taxon>
        <taxon>Chordata</taxon>
        <taxon>Craniata</taxon>
        <taxon>Vertebrata</taxon>
        <taxon>Euteleostomi</taxon>
        <taxon>Amphibia</taxon>
        <taxon>Batrachia</taxon>
        <taxon>Anura</taxon>
        <taxon>Pipoidea</taxon>
        <taxon>Pipidae</taxon>
        <taxon>Xenopodinae</taxon>
        <taxon>Xenopus</taxon>
        <taxon>Xenopus</taxon>
    </lineage>
</organism>
<name>A0A974HEI4_XENLA</name>
<dbReference type="AlphaFoldDB" id="A0A974HEI4"/>
<evidence type="ECO:0000313" key="1">
    <source>
        <dbReference type="EMBL" id="OCT75047.1"/>
    </source>
</evidence>
<protein>
    <submittedName>
        <fullName evidence="1">Uncharacterized protein</fullName>
    </submittedName>
</protein>
<proteinExistence type="predicted"/>